<keyword evidence="1" id="KW-0963">Cytoplasm</keyword>
<dbReference type="PANTHER" id="PTHR13072">
    <property type="entry name" value="DYNACTIN 6"/>
    <property type="match status" value="1"/>
</dbReference>
<dbReference type="AlphaFoldDB" id="A0A8J2KUA1"/>
<proteinExistence type="predicted"/>
<name>A0A8J2KUA1_9HEXA</name>
<dbReference type="OrthoDB" id="2355at2759"/>
<dbReference type="CDD" id="cd04646">
    <property type="entry name" value="LbH_Dynactin_6"/>
    <property type="match status" value="1"/>
</dbReference>
<gene>
    <name evidence="3" type="ORF">AFUS01_LOCUS30263</name>
</gene>
<dbReference type="InterPro" id="IPR027777">
    <property type="entry name" value="DCTN6"/>
</dbReference>
<accession>A0A8J2KUA1</accession>
<dbReference type="GO" id="GO:0070840">
    <property type="term" value="F:dynein complex binding"/>
    <property type="evidence" value="ECO:0007669"/>
    <property type="project" value="TreeGrafter"/>
</dbReference>
<organism evidence="3 4">
    <name type="scientific">Allacma fusca</name>
    <dbReference type="NCBI Taxonomy" id="39272"/>
    <lineage>
        <taxon>Eukaryota</taxon>
        <taxon>Metazoa</taxon>
        <taxon>Ecdysozoa</taxon>
        <taxon>Arthropoda</taxon>
        <taxon>Hexapoda</taxon>
        <taxon>Collembola</taxon>
        <taxon>Symphypleona</taxon>
        <taxon>Sminthuridae</taxon>
        <taxon>Allacma</taxon>
    </lineage>
</organism>
<evidence type="ECO:0000313" key="4">
    <source>
        <dbReference type="Proteomes" id="UP000708208"/>
    </source>
</evidence>
<evidence type="ECO:0000313" key="3">
    <source>
        <dbReference type="EMBL" id="CAG7819842.1"/>
    </source>
</evidence>
<protein>
    <recommendedName>
        <fullName evidence="5">Dynactin subunit 6</fullName>
    </recommendedName>
</protein>
<sequence length="221" mass="23572">MLSFNFTPGGQSYDHGDESLPQGHVKSSKSIENVSGGEESLSSEINFGDFLGEWDNTSLQITPGAVVCVEAEVKGDVKIATKTIVHPCAKILATVGPIVIGESNIIEELVIIENKSTEPLVIGKCNTFEVGATVYARAVGDNNVFETKSHVGENVIVSNGCVFGAGTRVTQPTSVVDNSVFSGDPLKHRIAGERPAAQTLQIDFLSRILPNYHHIKNPAKV</sequence>
<dbReference type="Proteomes" id="UP000708208">
    <property type="component" value="Unassembled WGS sequence"/>
</dbReference>
<dbReference type="GO" id="GO:0007052">
    <property type="term" value="P:mitotic spindle organization"/>
    <property type="evidence" value="ECO:0007669"/>
    <property type="project" value="TreeGrafter"/>
</dbReference>
<evidence type="ECO:0000256" key="2">
    <source>
        <dbReference type="SAM" id="MobiDB-lite"/>
    </source>
</evidence>
<reference evidence="3" key="1">
    <citation type="submission" date="2021-06" db="EMBL/GenBank/DDBJ databases">
        <authorList>
            <person name="Hodson N. C."/>
            <person name="Mongue J. A."/>
            <person name="Jaron S. K."/>
        </authorList>
    </citation>
    <scope>NUCLEOTIDE SEQUENCE</scope>
</reference>
<evidence type="ECO:0000256" key="1">
    <source>
        <dbReference type="ARBA" id="ARBA00022490"/>
    </source>
</evidence>
<dbReference type="PANTHER" id="PTHR13072:SF0">
    <property type="entry name" value="DYNACTIN SUBUNIT 6"/>
    <property type="match status" value="1"/>
</dbReference>
<comment type="caution">
    <text evidence="3">The sequence shown here is derived from an EMBL/GenBank/DDBJ whole genome shotgun (WGS) entry which is preliminary data.</text>
</comment>
<evidence type="ECO:0008006" key="5">
    <source>
        <dbReference type="Google" id="ProtNLM"/>
    </source>
</evidence>
<feature type="compositionally biased region" description="Polar residues" evidence="2">
    <location>
        <begin position="1"/>
        <end position="10"/>
    </location>
</feature>
<keyword evidence="4" id="KW-1185">Reference proteome</keyword>
<feature type="region of interest" description="Disordered" evidence="2">
    <location>
        <begin position="1"/>
        <end position="33"/>
    </location>
</feature>
<dbReference type="EMBL" id="CAJVCH010461529">
    <property type="protein sequence ID" value="CAG7819842.1"/>
    <property type="molecule type" value="Genomic_DNA"/>
</dbReference>
<dbReference type="GO" id="GO:0005869">
    <property type="term" value="C:dynactin complex"/>
    <property type="evidence" value="ECO:0007669"/>
    <property type="project" value="InterPro"/>
</dbReference>